<dbReference type="AlphaFoldDB" id="N1PMJ2"/>
<reference evidence="2 3" key="2">
    <citation type="journal article" date="2012" name="PLoS Pathog.">
        <title>Diverse lifestyles and strategies of plant pathogenesis encoded in the genomes of eighteen Dothideomycetes fungi.</title>
        <authorList>
            <person name="Ohm R.A."/>
            <person name="Feau N."/>
            <person name="Henrissat B."/>
            <person name="Schoch C.L."/>
            <person name="Horwitz B.A."/>
            <person name="Barry K.W."/>
            <person name="Condon B.J."/>
            <person name="Copeland A.C."/>
            <person name="Dhillon B."/>
            <person name="Glaser F."/>
            <person name="Hesse C.N."/>
            <person name="Kosti I."/>
            <person name="LaButti K."/>
            <person name="Lindquist E.A."/>
            <person name="Lucas S."/>
            <person name="Salamov A.A."/>
            <person name="Bradshaw R.E."/>
            <person name="Ciuffetti L."/>
            <person name="Hamelin R.C."/>
            <person name="Kema G.H.J."/>
            <person name="Lawrence C."/>
            <person name="Scott J.A."/>
            <person name="Spatafora J.W."/>
            <person name="Turgeon B.G."/>
            <person name="de Wit P.J.G.M."/>
            <person name="Zhong S."/>
            <person name="Goodwin S.B."/>
            <person name="Grigoriev I.V."/>
        </authorList>
    </citation>
    <scope>NUCLEOTIDE SEQUENCE [LARGE SCALE GENOMIC DNA]</scope>
    <source>
        <strain evidence="3">NZE10 / CBS 128990</strain>
    </source>
</reference>
<organism evidence="2 3">
    <name type="scientific">Dothistroma septosporum (strain NZE10 / CBS 128990)</name>
    <name type="common">Red band needle blight fungus</name>
    <name type="synonym">Mycosphaerella pini</name>
    <dbReference type="NCBI Taxonomy" id="675120"/>
    <lineage>
        <taxon>Eukaryota</taxon>
        <taxon>Fungi</taxon>
        <taxon>Dikarya</taxon>
        <taxon>Ascomycota</taxon>
        <taxon>Pezizomycotina</taxon>
        <taxon>Dothideomycetes</taxon>
        <taxon>Dothideomycetidae</taxon>
        <taxon>Mycosphaerellales</taxon>
        <taxon>Mycosphaerellaceae</taxon>
        <taxon>Dothistroma</taxon>
    </lineage>
</organism>
<protein>
    <submittedName>
        <fullName evidence="2">Uncharacterized protein</fullName>
    </submittedName>
</protein>
<reference evidence="3" key="1">
    <citation type="journal article" date="2012" name="PLoS Genet.">
        <title>The genomes of the fungal plant pathogens Cladosporium fulvum and Dothistroma septosporum reveal adaptation to different hosts and lifestyles but also signatures of common ancestry.</title>
        <authorList>
            <person name="de Wit P.J.G.M."/>
            <person name="van der Burgt A."/>
            <person name="Oekmen B."/>
            <person name="Stergiopoulos I."/>
            <person name="Abd-Elsalam K.A."/>
            <person name="Aerts A.L."/>
            <person name="Bahkali A.H."/>
            <person name="Beenen H.G."/>
            <person name="Chettri P."/>
            <person name="Cox M.P."/>
            <person name="Datema E."/>
            <person name="de Vries R.P."/>
            <person name="Dhillon B."/>
            <person name="Ganley A.R."/>
            <person name="Griffiths S.A."/>
            <person name="Guo Y."/>
            <person name="Hamelin R.C."/>
            <person name="Henrissat B."/>
            <person name="Kabir M.S."/>
            <person name="Jashni M.K."/>
            <person name="Kema G."/>
            <person name="Klaubauf S."/>
            <person name="Lapidus A."/>
            <person name="Levasseur A."/>
            <person name="Lindquist E."/>
            <person name="Mehrabi R."/>
            <person name="Ohm R.A."/>
            <person name="Owen T.J."/>
            <person name="Salamov A."/>
            <person name="Schwelm A."/>
            <person name="Schijlen E."/>
            <person name="Sun H."/>
            <person name="van den Burg H.A."/>
            <person name="van Ham R.C.H.J."/>
            <person name="Zhang S."/>
            <person name="Goodwin S.B."/>
            <person name="Grigoriev I.V."/>
            <person name="Collemare J."/>
            <person name="Bradshaw R.E."/>
        </authorList>
    </citation>
    <scope>NUCLEOTIDE SEQUENCE [LARGE SCALE GENOMIC DNA]</scope>
    <source>
        <strain evidence="3">NZE10 / CBS 128990</strain>
    </source>
</reference>
<dbReference type="HOGENOM" id="CLU_2739999_0_0_1"/>
<sequence length="71" mass="7488">MEKGEHFAGGSPGGFSPTKVDAKTGPEEPNSTAQVWIESAAVRLTQGFVVLAGAIEEPFFLPGVCPERLDE</sequence>
<evidence type="ECO:0000313" key="3">
    <source>
        <dbReference type="Proteomes" id="UP000016933"/>
    </source>
</evidence>
<dbReference type="Proteomes" id="UP000016933">
    <property type="component" value="Unassembled WGS sequence"/>
</dbReference>
<evidence type="ECO:0000313" key="2">
    <source>
        <dbReference type="EMBL" id="EME44612.1"/>
    </source>
</evidence>
<dbReference type="OrthoDB" id="1532798at2759"/>
<feature type="region of interest" description="Disordered" evidence="1">
    <location>
        <begin position="1"/>
        <end position="32"/>
    </location>
</feature>
<gene>
    <name evidence="2" type="ORF">DOTSEDRAFT_72160</name>
</gene>
<name>N1PMJ2_DOTSN</name>
<proteinExistence type="predicted"/>
<accession>N1PMJ2</accession>
<dbReference type="EMBL" id="KB446539">
    <property type="protein sequence ID" value="EME44612.1"/>
    <property type="molecule type" value="Genomic_DNA"/>
</dbReference>
<evidence type="ECO:0000256" key="1">
    <source>
        <dbReference type="SAM" id="MobiDB-lite"/>
    </source>
</evidence>
<keyword evidence="3" id="KW-1185">Reference proteome</keyword>